<sequence>MKDFNRIAVELAAVLLEYGGVIDAARKSLNNAMGKLVDAFHRKFYANENPLEKVLIKALVAISGAALTYVSGGTAAAAWAAGMTAVIDKTLDSGGPEIGGTTWRKLVDDYFVAQAEILRLVRAEIDRLNDDLTRLAGRLVDMPKLPG</sequence>
<reference evidence="2" key="1">
    <citation type="submission" date="2016-10" db="EMBL/GenBank/DDBJ databases">
        <authorList>
            <person name="Varghese N."/>
            <person name="Submissions S."/>
        </authorList>
    </citation>
    <scope>NUCLEOTIDE SEQUENCE [LARGE SCALE GENOMIC DNA]</scope>
    <source>
        <strain evidence="2">IBRC-M 10403</strain>
    </source>
</reference>
<dbReference type="Proteomes" id="UP000199501">
    <property type="component" value="Unassembled WGS sequence"/>
</dbReference>
<dbReference type="EMBL" id="FMZZ01000011">
    <property type="protein sequence ID" value="SDD43432.1"/>
    <property type="molecule type" value="Genomic_DNA"/>
</dbReference>
<proteinExistence type="predicted"/>
<organism evidence="1 2">
    <name type="scientific">Actinokineospora iranica</name>
    <dbReference type="NCBI Taxonomy" id="1271860"/>
    <lineage>
        <taxon>Bacteria</taxon>
        <taxon>Bacillati</taxon>
        <taxon>Actinomycetota</taxon>
        <taxon>Actinomycetes</taxon>
        <taxon>Pseudonocardiales</taxon>
        <taxon>Pseudonocardiaceae</taxon>
        <taxon>Actinokineospora</taxon>
    </lineage>
</organism>
<dbReference type="AlphaFoldDB" id="A0A1G6UQ15"/>
<keyword evidence="2" id="KW-1185">Reference proteome</keyword>
<gene>
    <name evidence="1" type="ORF">SAMN05216174_11140</name>
</gene>
<protein>
    <submittedName>
        <fullName evidence="1">Uncharacterized protein</fullName>
    </submittedName>
</protein>
<evidence type="ECO:0000313" key="2">
    <source>
        <dbReference type="Proteomes" id="UP000199501"/>
    </source>
</evidence>
<name>A0A1G6UQ15_9PSEU</name>
<evidence type="ECO:0000313" key="1">
    <source>
        <dbReference type="EMBL" id="SDD43432.1"/>
    </source>
</evidence>
<accession>A0A1G6UQ15</accession>
<dbReference type="STRING" id="1271860.SAMN05216174_11140"/>